<dbReference type="GO" id="GO:0005506">
    <property type="term" value="F:iron ion binding"/>
    <property type="evidence" value="ECO:0007669"/>
    <property type="project" value="InterPro"/>
</dbReference>
<dbReference type="InterPro" id="IPR036396">
    <property type="entry name" value="Cyt_P450_sf"/>
</dbReference>
<dbReference type="InterPro" id="IPR002397">
    <property type="entry name" value="Cyt_P450_B"/>
</dbReference>
<dbReference type="InterPro" id="IPR017972">
    <property type="entry name" value="Cyt_P450_CS"/>
</dbReference>
<evidence type="ECO:0000256" key="4">
    <source>
        <dbReference type="ARBA" id="ARBA00023002"/>
    </source>
</evidence>
<evidence type="ECO:0000256" key="2">
    <source>
        <dbReference type="ARBA" id="ARBA00022617"/>
    </source>
</evidence>
<organism evidence="8 9">
    <name type="scientific">Sinomonas humi</name>
    <dbReference type="NCBI Taxonomy" id="1338436"/>
    <lineage>
        <taxon>Bacteria</taxon>
        <taxon>Bacillati</taxon>
        <taxon>Actinomycetota</taxon>
        <taxon>Actinomycetes</taxon>
        <taxon>Micrococcales</taxon>
        <taxon>Micrococcaceae</taxon>
        <taxon>Sinomonas</taxon>
    </lineage>
</organism>
<keyword evidence="4 7" id="KW-0560">Oxidoreductase</keyword>
<dbReference type="STRING" id="1338436.LK10_05575"/>
<evidence type="ECO:0000256" key="3">
    <source>
        <dbReference type="ARBA" id="ARBA00022723"/>
    </source>
</evidence>
<evidence type="ECO:0000313" key="8">
    <source>
        <dbReference type="EMBL" id="KHL04372.1"/>
    </source>
</evidence>
<keyword evidence="2 7" id="KW-0349">Heme</keyword>
<dbReference type="Pfam" id="PF00067">
    <property type="entry name" value="p450"/>
    <property type="match status" value="1"/>
</dbReference>
<dbReference type="EMBL" id="JTDL01000079">
    <property type="protein sequence ID" value="KHL04372.1"/>
    <property type="molecule type" value="Genomic_DNA"/>
</dbReference>
<dbReference type="CDD" id="cd11032">
    <property type="entry name" value="P450_EryK-like"/>
    <property type="match status" value="1"/>
</dbReference>
<comment type="caution">
    <text evidence="8">The sequence shown here is derived from an EMBL/GenBank/DDBJ whole genome shotgun (WGS) entry which is preliminary data.</text>
</comment>
<dbReference type="FunFam" id="1.10.630.10:FF:000018">
    <property type="entry name" value="Cytochrome P450 monooxygenase"/>
    <property type="match status" value="1"/>
</dbReference>
<dbReference type="PROSITE" id="PS00086">
    <property type="entry name" value="CYTOCHROME_P450"/>
    <property type="match status" value="1"/>
</dbReference>
<sequence length="390" mass="42833">MDALPALTQQLDPFALYRSLRDESPVLFDAQRQAWNVFRYDDVQRVLSDHHVFSSQLAGSRGPGQGGLFASSLISTDPPRHRQLRSLVTQAFTPRAVDALAPRITEISDELLGRAAAAGEMDLIDDFAYPLPVIVIAELMGIPPEDRDRFRRWSDVVVSQTRAGAPAPAAGHSEAQEEMGHYFLDMIEHRRSDPGEDLISRLLAAQIEGEHLSVPELLGFCALLLVAGNETTTNLLGNAVLTFLERPHLVERLRADGDALPAAVEEVLRFRSPVQSMYRIAAQDVTLSGQQIPAGARLVAWIGSANHDERQFPAPEEFDIDRTPNRHLAFGQGIHFCLGAPLARLEARIALTALLRGLPGLALRSAEDLTRMDSSIVYGLKHLPVAWATT</sequence>
<protein>
    <submittedName>
        <fullName evidence="8">Cytochrome P450</fullName>
    </submittedName>
</protein>
<dbReference type="GO" id="GO:0020037">
    <property type="term" value="F:heme binding"/>
    <property type="evidence" value="ECO:0007669"/>
    <property type="project" value="InterPro"/>
</dbReference>
<keyword evidence="5 7" id="KW-0408">Iron</keyword>
<dbReference type="RefSeq" id="WP_043120805.1">
    <property type="nucleotide sequence ID" value="NZ_JTDL01000079.1"/>
</dbReference>
<dbReference type="Proteomes" id="UP000030982">
    <property type="component" value="Unassembled WGS sequence"/>
</dbReference>
<dbReference type="PANTHER" id="PTHR46696:SF1">
    <property type="entry name" value="CYTOCHROME P450 YJIB-RELATED"/>
    <property type="match status" value="1"/>
</dbReference>
<dbReference type="InterPro" id="IPR001128">
    <property type="entry name" value="Cyt_P450"/>
</dbReference>
<dbReference type="SUPFAM" id="SSF48264">
    <property type="entry name" value="Cytochrome P450"/>
    <property type="match status" value="1"/>
</dbReference>
<evidence type="ECO:0000256" key="7">
    <source>
        <dbReference type="RuleBase" id="RU000461"/>
    </source>
</evidence>
<dbReference type="PANTHER" id="PTHR46696">
    <property type="entry name" value="P450, PUTATIVE (EUROFUNG)-RELATED"/>
    <property type="match status" value="1"/>
</dbReference>
<dbReference type="GO" id="GO:0004497">
    <property type="term" value="F:monooxygenase activity"/>
    <property type="evidence" value="ECO:0007669"/>
    <property type="project" value="UniProtKB-KW"/>
</dbReference>
<evidence type="ECO:0000256" key="5">
    <source>
        <dbReference type="ARBA" id="ARBA00023004"/>
    </source>
</evidence>
<proteinExistence type="inferred from homology"/>
<dbReference type="AlphaFoldDB" id="A0A0B2AR05"/>
<evidence type="ECO:0000256" key="1">
    <source>
        <dbReference type="ARBA" id="ARBA00010617"/>
    </source>
</evidence>
<accession>A0A0B2AR05</accession>
<reference evidence="8 9" key="1">
    <citation type="submission" date="2014-09" db="EMBL/GenBank/DDBJ databases">
        <title>Genome sequence of Sinomonas sp. MUSC 117.</title>
        <authorList>
            <person name="Lee L.-H."/>
        </authorList>
    </citation>
    <scope>NUCLEOTIDE SEQUENCE [LARGE SCALE GENOMIC DNA]</scope>
    <source>
        <strain evidence="8 9">MUSC 117</strain>
    </source>
</reference>
<dbReference type="PRINTS" id="PR00385">
    <property type="entry name" value="P450"/>
</dbReference>
<keyword evidence="9" id="KW-1185">Reference proteome</keyword>
<comment type="similarity">
    <text evidence="1 7">Belongs to the cytochrome P450 family.</text>
</comment>
<keyword evidence="3 7" id="KW-0479">Metal-binding</keyword>
<dbReference type="PRINTS" id="PR00359">
    <property type="entry name" value="BP450"/>
</dbReference>
<keyword evidence="6 7" id="KW-0503">Monooxygenase</keyword>
<gene>
    <name evidence="8" type="ORF">LK10_05575</name>
</gene>
<evidence type="ECO:0000256" key="6">
    <source>
        <dbReference type="ARBA" id="ARBA00023033"/>
    </source>
</evidence>
<evidence type="ECO:0000313" key="9">
    <source>
        <dbReference type="Proteomes" id="UP000030982"/>
    </source>
</evidence>
<dbReference type="Gene3D" id="1.10.630.10">
    <property type="entry name" value="Cytochrome P450"/>
    <property type="match status" value="1"/>
</dbReference>
<name>A0A0B2AR05_9MICC</name>
<dbReference type="GO" id="GO:0016705">
    <property type="term" value="F:oxidoreductase activity, acting on paired donors, with incorporation or reduction of molecular oxygen"/>
    <property type="evidence" value="ECO:0007669"/>
    <property type="project" value="InterPro"/>
</dbReference>